<reference evidence="2" key="1">
    <citation type="journal article" date="2020" name="bioRxiv">
        <title>Comparative genomics of Chlamydomonas.</title>
        <authorList>
            <person name="Craig R.J."/>
            <person name="Hasan A.R."/>
            <person name="Ness R.W."/>
            <person name="Keightley P.D."/>
        </authorList>
    </citation>
    <scope>NUCLEOTIDE SEQUENCE</scope>
    <source>
        <strain evidence="2">CCAP 11/70</strain>
    </source>
</reference>
<keyword evidence="3" id="KW-1185">Reference proteome</keyword>
<proteinExistence type="predicted"/>
<protein>
    <submittedName>
        <fullName evidence="2">Uncharacterized protein</fullName>
    </submittedName>
</protein>
<name>A0A835XJL5_9CHLO</name>
<feature type="region of interest" description="Disordered" evidence="1">
    <location>
        <begin position="60"/>
        <end position="80"/>
    </location>
</feature>
<gene>
    <name evidence="2" type="ORF">HYH03_016229</name>
</gene>
<dbReference type="AlphaFoldDB" id="A0A835XJL5"/>
<accession>A0A835XJL5</accession>
<organism evidence="2 3">
    <name type="scientific">Edaphochlamys debaryana</name>
    <dbReference type="NCBI Taxonomy" id="47281"/>
    <lineage>
        <taxon>Eukaryota</taxon>
        <taxon>Viridiplantae</taxon>
        <taxon>Chlorophyta</taxon>
        <taxon>core chlorophytes</taxon>
        <taxon>Chlorophyceae</taxon>
        <taxon>CS clade</taxon>
        <taxon>Chlamydomonadales</taxon>
        <taxon>Chlamydomonadales incertae sedis</taxon>
        <taxon>Edaphochlamys</taxon>
    </lineage>
</organism>
<evidence type="ECO:0000313" key="2">
    <source>
        <dbReference type="EMBL" id="KAG2485026.1"/>
    </source>
</evidence>
<evidence type="ECO:0000256" key="1">
    <source>
        <dbReference type="SAM" id="MobiDB-lite"/>
    </source>
</evidence>
<evidence type="ECO:0000313" key="3">
    <source>
        <dbReference type="Proteomes" id="UP000612055"/>
    </source>
</evidence>
<comment type="caution">
    <text evidence="2">The sequence shown here is derived from an EMBL/GenBank/DDBJ whole genome shotgun (WGS) entry which is preliminary data.</text>
</comment>
<feature type="compositionally biased region" description="Low complexity" evidence="1">
    <location>
        <begin position="99"/>
        <end position="114"/>
    </location>
</feature>
<sequence length="614" mass="59868">MTAASAPHRDEARPPAGSYRRVLMRAASLETDDAVAAAATGAGSSARAVPHGTAKALVGEEATPPVGRRYGPGQGGSGPQARVDAVMWVRAGAGPAPEGRACSSGCGAGAAAAGRPGGGSGTGGGCWAAGRGRSRGWGELAGPSLDGRVAGYADRSSGSGSCTSGRRAAIAACFPHQNRIHLEPPAHDLWPMAAATAADSTAAAAASSAASTATNAPGACWSTAGLCPAEGVTDIRSIGADVWSDELLRRRGWARRAFTCTAASPPTAASAAAALEAVGAAGLGAGPGGQIWAPLPPSFKATHVARSAGVGPALAIDPATLQVPTGARICGGGGGVLGGWEIWVGEDCSTGIGAGGSGPGSSSGSGGGGRSYLHMCSDAVACLAFQDCKAIAGGSPAGSGGILAGDAADAASPAATWRDATSFAGGSAFSAAAGVWSLEDPNEPPPLELLLQCLSAPTDFVSCGAAAGGGGDNCKDGGGGGGGHKPVIVGIGPSRSAGPTCLSGGRPMQTPSPLPVPLTPADELLYSITFAPLEDTALGTEFGCAPASAAGVGTAAEPSAPASALPSAAVWSQRLCDRNQRPAPGYDAPAPVARVLRMCRAQVEERHQQPHPRR</sequence>
<dbReference type="EMBL" id="JAEHOE010000137">
    <property type="protein sequence ID" value="KAG2485026.1"/>
    <property type="molecule type" value="Genomic_DNA"/>
</dbReference>
<dbReference type="Proteomes" id="UP000612055">
    <property type="component" value="Unassembled WGS sequence"/>
</dbReference>
<feature type="region of interest" description="Disordered" evidence="1">
    <location>
        <begin position="99"/>
        <end position="123"/>
    </location>
</feature>